<protein>
    <submittedName>
        <fullName evidence="1">Uncharacterized protein</fullName>
    </submittedName>
</protein>
<comment type="caution">
    <text evidence="1">The sequence shown here is derived from an EMBL/GenBank/DDBJ whole genome shotgun (WGS) entry which is preliminary data.</text>
</comment>
<dbReference type="Proteomes" id="UP000793456">
    <property type="component" value="Chromosome IX"/>
</dbReference>
<organism evidence="1 2">
    <name type="scientific">Larimichthys crocea</name>
    <name type="common">Large yellow croaker</name>
    <name type="synonym">Pseudosciaena crocea</name>
    <dbReference type="NCBI Taxonomy" id="215358"/>
    <lineage>
        <taxon>Eukaryota</taxon>
        <taxon>Metazoa</taxon>
        <taxon>Chordata</taxon>
        <taxon>Craniata</taxon>
        <taxon>Vertebrata</taxon>
        <taxon>Euteleostomi</taxon>
        <taxon>Actinopterygii</taxon>
        <taxon>Neopterygii</taxon>
        <taxon>Teleostei</taxon>
        <taxon>Neoteleostei</taxon>
        <taxon>Acanthomorphata</taxon>
        <taxon>Eupercaria</taxon>
        <taxon>Sciaenidae</taxon>
        <taxon>Larimichthys</taxon>
    </lineage>
</organism>
<sequence>MEQTASVNADPVQRPDSAARCTLWRNWAAFWLLGLCNNFAYVVMLSAAHDILKKQESGNATASSSVTLAVDFQGGNSSNSSRYDCNPVSTAAVLLADILPTLVIKLFAPFVIHKLPYGFRVLFCVFMAATSFLLVSSSSAVWMSILGVIFASFSAGLGELSFLSLSVFFSRGVLGGWGSGTGGAGVAGALLYSLLTQAGLSPQVTLLIMLVVPLGMLISYFFLLVPPPSLPQWTNREAQYVAVGSEERRRLMDGPEEDEQDKSRPEDTTGPLTFTERLHIIKGLLKFVFPLGLVYFAEYFINQGLVVNAVLLLFAVRYLFLPSAWLVFVIILYEGLLGGAAYVNTFYFISKEVRATLLSAGFVIQVVYPARPHTLTCRRVLPVYEEGESCCDCPPREKKERKERVCYLSVSPVCGDIHGQFYDLKELFRVGGDVPETNYLFMGDFVDRGFYSVETFLLLLALKVRYPDRITLIRGNHESRQITQVYGFYDECLRKYGSVTVWRYCTEIFDYLSLSAIIDGKIFCVHGGLSPSIQTLDQIRTIDRKQEVPHDGPMCDLLWSDPEDTTGWGVSPRGAGYLFGSDVVAQFNAANDIHMICRAHQLVMEGYKWHFNETVLTVWSAPNYCYRCGNVAAILELDEHLQREFIIFEAAPQETRGIPSKKPFFKIDQNQVITSHQPEPVFGDGSAPGNTTESTPCLRRLFASGTVELREDRLRSSFKSGVTIPEQFRRTQLTKLTYMIKENEELILKALHKDLAKPKFEAVLSELDMVSNELHCAITNLSSWMQPEYVSKNLATKLDDCFIRREPLGVVLIIGPWNYPLQLLMIPLIGAIAAGNCVVIKPSEVSAATDSLVAELIPKYLSQDCYVVVRGGAEETAALLQNRFDHIFYTGSQTVARSIMQAASVHLTPVTLELGGKCPCLIYGPVNMEAAARRLVWAKFFNAGQSCVAPDYVLCTKATLDSLVPAVCEVLEEFYSKEPQTSPDFSRIVSPKHWTRLMELLGRSSSKVVVGGQGKEEDKYIAPTVVVDVADDDALMQEEIFGPILPLITTESLEEGIEFVNCREKPLALYVFSEESSGGNSVLSQNRVLYLEKNPLYRYMLTCCHVYLSCPIRLEVDEGQLWASGWGSYHGRWGFETFSHRRACMLRGWALERLNGLRYPPYQENKLSWLRWTASPKTSCSLM</sequence>
<name>A0ACD3R6C5_LARCR</name>
<accession>A0ACD3R6C5</accession>
<keyword evidence="2" id="KW-1185">Reference proteome</keyword>
<dbReference type="EMBL" id="CM011682">
    <property type="protein sequence ID" value="TMS14862.1"/>
    <property type="molecule type" value="Genomic_DNA"/>
</dbReference>
<reference evidence="1" key="1">
    <citation type="submission" date="2018-11" db="EMBL/GenBank/DDBJ databases">
        <title>The sequence and de novo assembly of Larimichthys crocea genome using PacBio and Hi-C technologies.</title>
        <authorList>
            <person name="Xu P."/>
            <person name="Chen B."/>
            <person name="Zhou Z."/>
            <person name="Ke Q."/>
            <person name="Wu Y."/>
            <person name="Bai H."/>
            <person name="Pu F."/>
        </authorList>
    </citation>
    <scope>NUCLEOTIDE SEQUENCE</scope>
    <source>
        <tissue evidence="1">Muscle</tissue>
    </source>
</reference>
<proteinExistence type="predicted"/>
<gene>
    <name evidence="1" type="ORF">E3U43_021324</name>
</gene>
<evidence type="ECO:0000313" key="2">
    <source>
        <dbReference type="Proteomes" id="UP000793456"/>
    </source>
</evidence>
<evidence type="ECO:0000313" key="1">
    <source>
        <dbReference type="EMBL" id="TMS14862.1"/>
    </source>
</evidence>